<dbReference type="EMBL" id="JAOSHN010000006">
    <property type="protein sequence ID" value="MCU7379609.1"/>
    <property type="molecule type" value="Genomic_DNA"/>
</dbReference>
<dbReference type="PROSITE" id="PS50893">
    <property type="entry name" value="ABC_TRANSPORTER_2"/>
    <property type="match status" value="1"/>
</dbReference>
<evidence type="ECO:0000256" key="3">
    <source>
        <dbReference type="ARBA" id="ARBA00022741"/>
    </source>
</evidence>
<organism evidence="10 11">
    <name type="scientific">Hominibacterium faecale</name>
    <dbReference type="NCBI Taxonomy" id="2839743"/>
    <lineage>
        <taxon>Bacteria</taxon>
        <taxon>Bacillati</taxon>
        <taxon>Bacillota</taxon>
        <taxon>Clostridia</taxon>
        <taxon>Peptostreptococcales</taxon>
        <taxon>Anaerovoracaceae</taxon>
        <taxon>Hominibacterium</taxon>
    </lineage>
</organism>
<dbReference type="Gene3D" id="1.20.1560.10">
    <property type="entry name" value="ABC transporter type 1, transmembrane domain"/>
    <property type="match status" value="1"/>
</dbReference>
<keyword evidence="11" id="KW-1185">Reference proteome</keyword>
<evidence type="ECO:0000256" key="5">
    <source>
        <dbReference type="ARBA" id="ARBA00022989"/>
    </source>
</evidence>
<dbReference type="InterPro" id="IPR039421">
    <property type="entry name" value="Type_1_exporter"/>
</dbReference>
<feature type="transmembrane region" description="Helical" evidence="7">
    <location>
        <begin position="262"/>
        <end position="283"/>
    </location>
</feature>
<dbReference type="GO" id="GO:0005886">
    <property type="term" value="C:plasma membrane"/>
    <property type="evidence" value="ECO:0007669"/>
    <property type="project" value="UniProtKB-SubCell"/>
</dbReference>
<keyword evidence="3" id="KW-0547">Nucleotide-binding</keyword>
<dbReference type="GO" id="GO:0015421">
    <property type="term" value="F:ABC-type oligopeptide transporter activity"/>
    <property type="evidence" value="ECO:0007669"/>
    <property type="project" value="TreeGrafter"/>
</dbReference>
<dbReference type="Pfam" id="PF00664">
    <property type="entry name" value="ABC_membrane"/>
    <property type="match status" value="1"/>
</dbReference>
<comment type="subcellular location">
    <subcellularLocation>
        <location evidence="1">Cell membrane</location>
        <topology evidence="1">Multi-pass membrane protein</topology>
    </subcellularLocation>
</comment>
<name>A0A9J6QQU8_9FIRM</name>
<evidence type="ECO:0000313" key="11">
    <source>
        <dbReference type="Proteomes" id="UP001065549"/>
    </source>
</evidence>
<evidence type="ECO:0000256" key="2">
    <source>
        <dbReference type="ARBA" id="ARBA00022692"/>
    </source>
</evidence>
<protein>
    <submittedName>
        <fullName evidence="10">ABC transporter ATP-binding protein/permease</fullName>
    </submittedName>
</protein>
<feature type="transmembrane region" description="Helical" evidence="7">
    <location>
        <begin position="158"/>
        <end position="186"/>
    </location>
</feature>
<dbReference type="SUPFAM" id="SSF90123">
    <property type="entry name" value="ABC transporter transmembrane region"/>
    <property type="match status" value="1"/>
</dbReference>
<feature type="transmembrane region" description="Helical" evidence="7">
    <location>
        <begin position="289"/>
        <end position="307"/>
    </location>
</feature>
<dbReference type="InterPro" id="IPR027417">
    <property type="entry name" value="P-loop_NTPase"/>
</dbReference>
<dbReference type="CDD" id="cd18549">
    <property type="entry name" value="ABC_6TM_YwjA_like"/>
    <property type="match status" value="1"/>
</dbReference>
<dbReference type="InterPro" id="IPR036640">
    <property type="entry name" value="ABC1_TM_sf"/>
</dbReference>
<feature type="domain" description="ABC transporter" evidence="8">
    <location>
        <begin position="349"/>
        <end position="584"/>
    </location>
</feature>
<dbReference type="PROSITE" id="PS00211">
    <property type="entry name" value="ABC_TRANSPORTER_1"/>
    <property type="match status" value="1"/>
</dbReference>
<evidence type="ECO:0000259" key="8">
    <source>
        <dbReference type="PROSITE" id="PS50893"/>
    </source>
</evidence>
<dbReference type="AlphaFoldDB" id="A0A9J6QQU8"/>
<dbReference type="PANTHER" id="PTHR43394">
    <property type="entry name" value="ATP-DEPENDENT PERMEASE MDL1, MITOCHONDRIAL"/>
    <property type="match status" value="1"/>
</dbReference>
<dbReference type="GO" id="GO:0016887">
    <property type="term" value="F:ATP hydrolysis activity"/>
    <property type="evidence" value="ECO:0007669"/>
    <property type="project" value="InterPro"/>
</dbReference>
<keyword evidence="4 10" id="KW-0067">ATP-binding</keyword>
<proteinExistence type="predicted"/>
<dbReference type="Proteomes" id="UP001065549">
    <property type="component" value="Unassembled WGS sequence"/>
</dbReference>
<keyword evidence="6 7" id="KW-0472">Membrane</keyword>
<evidence type="ECO:0000256" key="1">
    <source>
        <dbReference type="ARBA" id="ARBA00004651"/>
    </source>
</evidence>
<dbReference type="InterPro" id="IPR003439">
    <property type="entry name" value="ABC_transporter-like_ATP-bd"/>
</dbReference>
<accession>A0A9J6QQU8</accession>
<reference evidence="10" key="1">
    <citation type="submission" date="2022-09" db="EMBL/GenBank/DDBJ databases">
        <title>Culturomic study of gut microbiota in children with autism spectrum disorder.</title>
        <authorList>
            <person name="Efimov B.A."/>
            <person name="Chaplin A.V."/>
            <person name="Sokolova S.R."/>
            <person name="Pikina A.P."/>
            <person name="Korzhanova M."/>
            <person name="Belova V."/>
            <person name="Korostin D."/>
        </authorList>
    </citation>
    <scope>NUCLEOTIDE SEQUENCE</scope>
    <source>
        <strain evidence="10">ASD5510</strain>
    </source>
</reference>
<dbReference type="PANTHER" id="PTHR43394:SF1">
    <property type="entry name" value="ATP-BINDING CASSETTE SUB-FAMILY B MEMBER 10, MITOCHONDRIAL"/>
    <property type="match status" value="1"/>
</dbReference>
<dbReference type="SMART" id="SM00382">
    <property type="entry name" value="AAA"/>
    <property type="match status" value="1"/>
</dbReference>
<dbReference type="InterPro" id="IPR003593">
    <property type="entry name" value="AAA+_ATPase"/>
</dbReference>
<evidence type="ECO:0000259" key="9">
    <source>
        <dbReference type="PROSITE" id="PS50929"/>
    </source>
</evidence>
<keyword evidence="2 7" id="KW-0812">Transmembrane</keyword>
<comment type="caution">
    <text evidence="10">The sequence shown here is derived from an EMBL/GenBank/DDBJ whole genome shotgun (WGS) entry which is preliminary data.</text>
</comment>
<dbReference type="Pfam" id="PF00005">
    <property type="entry name" value="ABC_tran"/>
    <property type="match status" value="1"/>
</dbReference>
<sequence length="594" mass="67109">MKENNINTKKTSYLIKRFLPYFKKYKWVLILDLFCATLTTICDLVLPMIVRYLTDMGMNDVESLTVRLILTVGAIYLGLRVIDLIANYYMANIGHVMGAKIETDMRRDLFDHLQELSYSFYSNTKVGQLMARITSDLFDVTEFAHHCPEEYYIAPLKIVVSFCILCSVNVWLTLIIFAIIPVMIFFAMKFNNKMRTAFKKSRNQLGEINAQVEDSLLGVRVVKSFANEDIEGEKFKEGNEGFLNVKKEAYRYMAGFQSTTRLFDGIMYITVVVAGSLFMMQGIITPPDLMAYLLYVVMLLASVRRIVEFTEQFQRGMTGIERFIEVMDEEVEIQDSPDAKNLQAVKGEITFDHASFHYADSDENVLTQIDLTIKAGENVALVGPSGAGKTTLCNLIPRFYDVTEGRILIDGIDIRSVTTHSLRSKIGMVQQEVYLFSGTVYDNIEYGKPGASKEEIVQAAKLAGAHEFISQLTDGYETFVGERGVKLSGGQKQRISIARVFLKNPPILILDEATSALDNESERIIQQSLEKLAKGRTTLTIAHRLTTIRNASTILVLTEDGIQEQGSHDELMSKGRLYSRLYNMYTTNEETVGN</sequence>
<feature type="transmembrane region" description="Helical" evidence="7">
    <location>
        <begin position="27"/>
        <end position="52"/>
    </location>
</feature>
<dbReference type="PROSITE" id="PS50929">
    <property type="entry name" value="ABC_TM1F"/>
    <property type="match status" value="1"/>
</dbReference>
<evidence type="ECO:0000313" key="10">
    <source>
        <dbReference type="EMBL" id="MCU7379609.1"/>
    </source>
</evidence>
<dbReference type="InterPro" id="IPR017871">
    <property type="entry name" value="ABC_transporter-like_CS"/>
</dbReference>
<feature type="transmembrane region" description="Helical" evidence="7">
    <location>
        <begin position="64"/>
        <end position="82"/>
    </location>
</feature>
<dbReference type="SUPFAM" id="SSF52540">
    <property type="entry name" value="P-loop containing nucleoside triphosphate hydrolases"/>
    <property type="match status" value="1"/>
</dbReference>
<dbReference type="GO" id="GO:0005524">
    <property type="term" value="F:ATP binding"/>
    <property type="evidence" value="ECO:0007669"/>
    <property type="project" value="UniProtKB-KW"/>
</dbReference>
<evidence type="ECO:0000256" key="4">
    <source>
        <dbReference type="ARBA" id="ARBA00022840"/>
    </source>
</evidence>
<dbReference type="Gene3D" id="3.40.50.300">
    <property type="entry name" value="P-loop containing nucleotide triphosphate hydrolases"/>
    <property type="match status" value="1"/>
</dbReference>
<feature type="domain" description="ABC transmembrane type-1" evidence="9">
    <location>
        <begin position="30"/>
        <end position="315"/>
    </location>
</feature>
<evidence type="ECO:0000256" key="7">
    <source>
        <dbReference type="SAM" id="Phobius"/>
    </source>
</evidence>
<dbReference type="CDD" id="cd03251">
    <property type="entry name" value="ABCC_MsbA"/>
    <property type="match status" value="1"/>
</dbReference>
<keyword evidence="5 7" id="KW-1133">Transmembrane helix</keyword>
<gene>
    <name evidence="10" type="ORF">OBO34_14780</name>
</gene>
<evidence type="ECO:0000256" key="6">
    <source>
        <dbReference type="ARBA" id="ARBA00023136"/>
    </source>
</evidence>
<dbReference type="FunFam" id="3.40.50.300:FF:000218">
    <property type="entry name" value="Multidrug ABC transporter ATP-binding protein"/>
    <property type="match status" value="1"/>
</dbReference>
<dbReference type="InterPro" id="IPR011527">
    <property type="entry name" value="ABC1_TM_dom"/>
</dbReference>